<protein>
    <submittedName>
        <fullName evidence="2">Prepilin-type N-terminal cleavage/methylation domain-containing protein</fullName>
    </submittedName>
</protein>
<dbReference type="KEGG" id="gtl:EP073_12780"/>
<keyword evidence="3" id="KW-1185">Reference proteome</keyword>
<keyword evidence="1" id="KW-0472">Membrane</keyword>
<accession>A0A410K1C9</accession>
<reference evidence="2 3" key="1">
    <citation type="submission" date="2019-01" db="EMBL/GenBank/DDBJ databases">
        <title>Geovibrio thiophilus DSM 11263, complete genome.</title>
        <authorList>
            <person name="Spring S."/>
            <person name="Bunk B."/>
            <person name="Sproer C."/>
        </authorList>
    </citation>
    <scope>NUCLEOTIDE SEQUENCE [LARGE SCALE GENOMIC DNA]</scope>
    <source>
        <strain evidence="2 3">DSM 11263</strain>
    </source>
</reference>
<dbReference type="EMBL" id="CP035108">
    <property type="protein sequence ID" value="QAR34247.1"/>
    <property type="molecule type" value="Genomic_DNA"/>
</dbReference>
<organism evidence="2 3">
    <name type="scientific">Geovibrio thiophilus</name>
    <dbReference type="NCBI Taxonomy" id="139438"/>
    <lineage>
        <taxon>Bacteria</taxon>
        <taxon>Pseudomonadati</taxon>
        <taxon>Deferribacterota</taxon>
        <taxon>Deferribacteres</taxon>
        <taxon>Deferribacterales</taxon>
        <taxon>Geovibrionaceae</taxon>
        <taxon>Geovibrio</taxon>
    </lineage>
</organism>
<dbReference type="InterPro" id="IPR012902">
    <property type="entry name" value="N_methyl_site"/>
</dbReference>
<name>A0A410K1C9_9BACT</name>
<feature type="transmembrane region" description="Helical" evidence="1">
    <location>
        <begin position="7"/>
        <end position="28"/>
    </location>
</feature>
<proteinExistence type="predicted"/>
<keyword evidence="1" id="KW-0812">Transmembrane</keyword>
<evidence type="ECO:0000313" key="3">
    <source>
        <dbReference type="Proteomes" id="UP000287502"/>
    </source>
</evidence>
<dbReference type="Proteomes" id="UP000287502">
    <property type="component" value="Chromosome"/>
</dbReference>
<evidence type="ECO:0000256" key="1">
    <source>
        <dbReference type="SAM" id="Phobius"/>
    </source>
</evidence>
<dbReference type="Pfam" id="PF07963">
    <property type="entry name" value="N_methyl"/>
    <property type="match status" value="1"/>
</dbReference>
<evidence type="ECO:0000313" key="2">
    <source>
        <dbReference type="EMBL" id="QAR34247.1"/>
    </source>
</evidence>
<dbReference type="RefSeq" id="WP_128467552.1">
    <property type="nucleotide sequence ID" value="NZ_CP035108.1"/>
</dbReference>
<dbReference type="OrthoDB" id="9800713at2"/>
<dbReference type="AlphaFoldDB" id="A0A410K1C9"/>
<dbReference type="NCBIfam" id="TIGR02532">
    <property type="entry name" value="IV_pilin_GFxxxE"/>
    <property type="match status" value="1"/>
</dbReference>
<gene>
    <name evidence="2" type="ORF">EP073_12780</name>
</gene>
<sequence length="108" mass="12310">MRKGFTLLELLIAMVVLSIGMMGIFTLVRQSLDMNDYAKRKLDLLGRGYERVILTLAEGTTLEDIITDNGTTYTYKLEKQDTGLQGIKECELRITDGTAEMALFYYER</sequence>
<keyword evidence="1" id="KW-1133">Transmembrane helix</keyword>